<organism evidence="1 2">
    <name type="scientific">Favolaschia claudopus</name>
    <dbReference type="NCBI Taxonomy" id="2862362"/>
    <lineage>
        <taxon>Eukaryota</taxon>
        <taxon>Fungi</taxon>
        <taxon>Dikarya</taxon>
        <taxon>Basidiomycota</taxon>
        <taxon>Agaricomycotina</taxon>
        <taxon>Agaricomycetes</taxon>
        <taxon>Agaricomycetidae</taxon>
        <taxon>Agaricales</taxon>
        <taxon>Marasmiineae</taxon>
        <taxon>Mycenaceae</taxon>
        <taxon>Favolaschia</taxon>
    </lineage>
</organism>
<comment type="caution">
    <text evidence="1">The sequence shown here is derived from an EMBL/GenBank/DDBJ whole genome shotgun (WGS) entry which is preliminary data.</text>
</comment>
<evidence type="ECO:0000313" key="1">
    <source>
        <dbReference type="EMBL" id="KAK7013037.1"/>
    </source>
</evidence>
<dbReference type="AlphaFoldDB" id="A0AAW0AJR4"/>
<dbReference type="Proteomes" id="UP001362999">
    <property type="component" value="Unassembled WGS sequence"/>
</dbReference>
<protein>
    <recommendedName>
        <fullName evidence="3">Protein kinase domain-containing protein</fullName>
    </recommendedName>
</protein>
<accession>A0AAW0AJR4</accession>
<reference evidence="1 2" key="1">
    <citation type="journal article" date="2024" name="J Genomics">
        <title>Draft genome sequencing and assembly of Favolaschia claudopus CIRM-BRFM 2984 isolated from oak limbs.</title>
        <authorList>
            <person name="Navarro D."/>
            <person name="Drula E."/>
            <person name="Chaduli D."/>
            <person name="Cazenave R."/>
            <person name="Ahrendt S."/>
            <person name="Wang J."/>
            <person name="Lipzen A."/>
            <person name="Daum C."/>
            <person name="Barry K."/>
            <person name="Grigoriev I.V."/>
            <person name="Favel A."/>
            <person name="Rosso M.N."/>
            <person name="Martin F."/>
        </authorList>
    </citation>
    <scope>NUCLEOTIDE SEQUENCE [LARGE SCALE GENOMIC DNA]</scope>
    <source>
        <strain evidence="1 2">CIRM-BRFM 2984</strain>
    </source>
</reference>
<evidence type="ECO:0000313" key="2">
    <source>
        <dbReference type="Proteomes" id="UP001362999"/>
    </source>
</evidence>
<name>A0AAW0AJR4_9AGAR</name>
<dbReference type="EMBL" id="JAWWNJ010000061">
    <property type="protein sequence ID" value="KAK7013037.1"/>
    <property type="molecule type" value="Genomic_DNA"/>
</dbReference>
<keyword evidence="2" id="KW-1185">Reference proteome</keyword>
<gene>
    <name evidence="1" type="ORF">R3P38DRAFT_3278260</name>
</gene>
<proteinExistence type="predicted"/>
<evidence type="ECO:0008006" key="3">
    <source>
        <dbReference type="Google" id="ProtNLM"/>
    </source>
</evidence>
<sequence length="345" mass="39204">MTPTIHQIIMSRSPKRPDLETIYYEGAKIPLCHLEQPPAKPVQKMLGLLATWPDLPLRRPLERQLRSNPLDACYDHDIPCSSTATQAAAFTISLEEELSTGFRAGQAAQVWRVSTASLNKPLVARLYDPLYFNTIIIDRFAAIERALGVYDETYKHFQSLVGSHVPILHGIFAAEITVNFIKPRHIYCVLSDYVPGIDMQCLLDEHDPKRSKTCPAHNAAFVDCTARLAYDFFICDIIPMDMLPRNLIIDIPTTPSSENFCDAQGCPWRNRIHIDLDFPSTQPEHPYALKATMIDIGLVRFMKRFPAMEDIKFCRQWVLGQWNVPWIGPETRDLLGRWVSPANAS</sequence>